<accession>A0ABP3YL29</accession>
<organism evidence="2 3">
    <name type="scientific">Pseudonocardia zijingensis</name>
    <dbReference type="NCBI Taxonomy" id="153376"/>
    <lineage>
        <taxon>Bacteria</taxon>
        <taxon>Bacillati</taxon>
        <taxon>Actinomycetota</taxon>
        <taxon>Actinomycetes</taxon>
        <taxon>Pseudonocardiales</taxon>
        <taxon>Pseudonocardiaceae</taxon>
        <taxon>Pseudonocardia</taxon>
    </lineage>
</organism>
<keyword evidence="3" id="KW-1185">Reference proteome</keyword>
<protein>
    <recommendedName>
        <fullName evidence="4">DUF4913 domain-containing protein</fullName>
    </recommendedName>
</protein>
<evidence type="ECO:0000313" key="3">
    <source>
        <dbReference type="Proteomes" id="UP001499967"/>
    </source>
</evidence>
<sequence>MSDDDGLDIPRTLDRLERAIEALATQVGAVGEKAGHHDALINQLATSLTKLAGTVSGSGSDDDAPTHSRAWLQIADAGAARELLADLVEWVEAVYLRYEGVQLPSCWLWHPPVIEELWALRNLHREAYTGRTATWTRAADWHDRYRPGVVKRAREAIGDCELSRHTRGSDRAPRPVAAPLAIHAEYVADACVIAGLPPEPTPQQVSQADQYEAEQQHRGAYA</sequence>
<feature type="region of interest" description="Disordered" evidence="1">
    <location>
        <begin position="198"/>
        <end position="222"/>
    </location>
</feature>
<reference evidence="3" key="1">
    <citation type="journal article" date="2019" name="Int. J. Syst. Evol. Microbiol.">
        <title>The Global Catalogue of Microorganisms (GCM) 10K type strain sequencing project: providing services to taxonomists for standard genome sequencing and annotation.</title>
        <authorList>
            <consortium name="The Broad Institute Genomics Platform"/>
            <consortium name="The Broad Institute Genome Sequencing Center for Infectious Disease"/>
            <person name="Wu L."/>
            <person name="Ma J."/>
        </authorList>
    </citation>
    <scope>NUCLEOTIDE SEQUENCE [LARGE SCALE GENOMIC DNA]</scope>
    <source>
        <strain evidence="3">JCM 11117</strain>
    </source>
</reference>
<gene>
    <name evidence="2" type="ORF">GCM10009559_58490</name>
</gene>
<name>A0ABP3YL29_9PSEU</name>
<dbReference type="EMBL" id="BAAAHP010000187">
    <property type="protein sequence ID" value="GAA0897609.1"/>
    <property type="molecule type" value="Genomic_DNA"/>
</dbReference>
<evidence type="ECO:0000313" key="2">
    <source>
        <dbReference type="EMBL" id="GAA0897609.1"/>
    </source>
</evidence>
<comment type="caution">
    <text evidence="2">The sequence shown here is derived from an EMBL/GenBank/DDBJ whole genome shotgun (WGS) entry which is preliminary data.</text>
</comment>
<evidence type="ECO:0008006" key="4">
    <source>
        <dbReference type="Google" id="ProtNLM"/>
    </source>
</evidence>
<evidence type="ECO:0000256" key="1">
    <source>
        <dbReference type="SAM" id="MobiDB-lite"/>
    </source>
</evidence>
<proteinExistence type="predicted"/>
<dbReference type="RefSeq" id="WP_343944866.1">
    <property type="nucleotide sequence ID" value="NZ_BAAAHP010000187.1"/>
</dbReference>
<dbReference type="Proteomes" id="UP001499967">
    <property type="component" value="Unassembled WGS sequence"/>
</dbReference>